<dbReference type="AlphaFoldDB" id="A0A9P7CR86"/>
<evidence type="ECO:0000256" key="1">
    <source>
        <dbReference type="SAM" id="MobiDB-lite"/>
    </source>
</evidence>
<dbReference type="EMBL" id="JAANIU010000492">
    <property type="protein sequence ID" value="KAG1571906.1"/>
    <property type="molecule type" value="Genomic_DNA"/>
</dbReference>
<sequence>MAEDRKEDTRNCPILQRKDLAESTPSEQKAYFLFITSNDQKMIRVLSRTLRKTARDGMKKPKTSHWSVQKYPQGDVLDTSLSDWTREDGQTSCWVRRDESESIALGWVRFCRTWPFPSRRVRGRKRRLNPWALGLDQRGEEDAQTEVDHGILRITRSILTNVFANCSTSPPSSKNNTVGGEEDAHF</sequence>
<comment type="caution">
    <text evidence="2">The sequence shown here is derived from an EMBL/GenBank/DDBJ whole genome shotgun (WGS) entry which is preliminary data.</text>
</comment>
<evidence type="ECO:0000313" key="3">
    <source>
        <dbReference type="Proteomes" id="UP000740926"/>
    </source>
</evidence>
<proteinExistence type="predicted"/>
<accession>A0A9P7CR86</accession>
<evidence type="ECO:0000313" key="2">
    <source>
        <dbReference type="EMBL" id="KAG1571906.1"/>
    </source>
</evidence>
<organism evidence="2 3">
    <name type="scientific">Rhizopus delemar</name>
    <dbReference type="NCBI Taxonomy" id="936053"/>
    <lineage>
        <taxon>Eukaryota</taxon>
        <taxon>Fungi</taxon>
        <taxon>Fungi incertae sedis</taxon>
        <taxon>Mucoromycota</taxon>
        <taxon>Mucoromycotina</taxon>
        <taxon>Mucoromycetes</taxon>
        <taxon>Mucorales</taxon>
        <taxon>Mucorineae</taxon>
        <taxon>Rhizopodaceae</taxon>
        <taxon>Rhizopus</taxon>
    </lineage>
</organism>
<protein>
    <submittedName>
        <fullName evidence="2">Uncharacterized protein</fullName>
    </submittedName>
</protein>
<keyword evidence="3" id="KW-1185">Reference proteome</keyword>
<feature type="region of interest" description="Disordered" evidence="1">
    <location>
        <begin position="1"/>
        <end position="21"/>
    </location>
</feature>
<gene>
    <name evidence="2" type="ORF">G6F50_004197</name>
</gene>
<dbReference type="Proteomes" id="UP000740926">
    <property type="component" value="Unassembled WGS sequence"/>
</dbReference>
<reference evidence="2 3" key="1">
    <citation type="journal article" date="2020" name="Microb. Genom.">
        <title>Genetic diversity of clinical and environmental Mucorales isolates obtained from an investigation of mucormycosis cases among solid organ transplant recipients.</title>
        <authorList>
            <person name="Nguyen M.H."/>
            <person name="Kaul D."/>
            <person name="Muto C."/>
            <person name="Cheng S.J."/>
            <person name="Richter R.A."/>
            <person name="Bruno V.M."/>
            <person name="Liu G."/>
            <person name="Beyhan S."/>
            <person name="Sundermann A.J."/>
            <person name="Mounaud S."/>
            <person name="Pasculle A.W."/>
            <person name="Nierman W.C."/>
            <person name="Driscoll E."/>
            <person name="Cumbie R."/>
            <person name="Clancy C.J."/>
            <person name="Dupont C.L."/>
        </authorList>
    </citation>
    <scope>NUCLEOTIDE SEQUENCE [LARGE SCALE GENOMIC DNA]</scope>
    <source>
        <strain evidence="2 3">GL24</strain>
    </source>
</reference>
<name>A0A9P7CR86_9FUNG</name>